<keyword evidence="2" id="KW-1185">Reference proteome</keyword>
<evidence type="ECO:0000313" key="2">
    <source>
        <dbReference type="Proteomes" id="UP000076959"/>
    </source>
</evidence>
<organism evidence="1 2">
    <name type="scientific">Bradyrhizobium centrolobii</name>
    <dbReference type="NCBI Taxonomy" id="1505087"/>
    <lineage>
        <taxon>Bacteria</taxon>
        <taxon>Pseudomonadati</taxon>
        <taxon>Pseudomonadota</taxon>
        <taxon>Alphaproteobacteria</taxon>
        <taxon>Hyphomicrobiales</taxon>
        <taxon>Nitrobacteraceae</taxon>
        <taxon>Bradyrhizobium</taxon>
    </lineage>
</organism>
<reference evidence="1 2" key="1">
    <citation type="submission" date="2016-03" db="EMBL/GenBank/DDBJ databases">
        <title>Draft Genome Sequence of the Strain BR 10245 (Bradyrhizobium sp.) isolated from nodules of Centrolobium paraense.</title>
        <authorList>
            <person name="Simoes-Araujo J.L.Sr."/>
            <person name="Barauna A.C."/>
            <person name="Silva K."/>
            <person name="Zilli J.E."/>
        </authorList>
    </citation>
    <scope>NUCLEOTIDE SEQUENCE [LARGE SCALE GENOMIC DNA]</scope>
    <source>
        <strain evidence="1 2">BR 10245</strain>
    </source>
</reference>
<dbReference type="Proteomes" id="UP000076959">
    <property type="component" value="Unassembled WGS sequence"/>
</dbReference>
<name>A0A176YVM8_9BRAD</name>
<accession>A0A176YVM8</accession>
<dbReference type="STRING" id="1505087.AYJ54_07875"/>
<proteinExistence type="predicted"/>
<sequence length="143" mass="15434">MSIERRASVVVCDDVLVAMNGKVFLNGVYTSDIAVPAEGLTVGQLVFYFTAETPKDNPFQKITLKVTPPGAVPAVLDIPLENLPPLSNPERPKMFVRAPILLQQIQLRPGKIETTVLTEAGEELDAGGVWVSVLQPRLQGLSA</sequence>
<dbReference type="EMBL" id="LUUB01000045">
    <property type="protein sequence ID" value="OAF11769.1"/>
    <property type="molecule type" value="Genomic_DNA"/>
</dbReference>
<dbReference type="AlphaFoldDB" id="A0A176YVM8"/>
<protein>
    <submittedName>
        <fullName evidence="1">Uncharacterized protein</fullName>
    </submittedName>
</protein>
<comment type="caution">
    <text evidence="1">The sequence shown here is derived from an EMBL/GenBank/DDBJ whole genome shotgun (WGS) entry which is preliminary data.</text>
</comment>
<evidence type="ECO:0000313" key="1">
    <source>
        <dbReference type="EMBL" id="OAF11769.1"/>
    </source>
</evidence>
<gene>
    <name evidence="1" type="ORF">AYJ54_07875</name>
</gene>
<dbReference type="RefSeq" id="WP_063699190.1">
    <property type="nucleotide sequence ID" value="NZ_LUUB01000045.1"/>
</dbReference>